<dbReference type="InterPro" id="IPR013105">
    <property type="entry name" value="TPR_2"/>
</dbReference>
<accession>X1KLL9</accession>
<sequence>MWNYDRALTEIISFRDDKDAEIQYLLGYCYLKKNEFGEAATYFENALVINEVFKDSIIRQYNILAMNALRIDEPERALFIYREIAKLVPEYDQANNLFLVGDLNFEKGNYPTALKAYTKALDIDSTSTRAKKIKHKFIK</sequence>
<name>X1KLL9_9ZZZZ</name>
<proteinExistence type="predicted"/>
<dbReference type="Pfam" id="PF13432">
    <property type="entry name" value="TPR_16"/>
    <property type="match status" value="1"/>
</dbReference>
<dbReference type="PROSITE" id="PS50005">
    <property type="entry name" value="TPR"/>
    <property type="match status" value="2"/>
</dbReference>
<reference evidence="3" key="1">
    <citation type="journal article" date="2014" name="Front. Microbiol.">
        <title>High frequency of phylogenetically diverse reductive dehalogenase-homologous genes in deep subseafloor sedimentary metagenomes.</title>
        <authorList>
            <person name="Kawai M."/>
            <person name="Futagami T."/>
            <person name="Toyoda A."/>
            <person name="Takaki Y."/>
            <person name="Nishi S."/>
            <person name="Hori S."/>
            <person name="Arai W."/>
            <person name="Tsubouchi T."/>
            <person name="Morono Y."/>
            <person name="Uchiyama I."/>
            <person name="Ito T."/>
            <person name="Fujiyama A."/>
            <person name="Inagaki F."/>
            <person name="Takami H."/>
        </authorList>
    </citation>
    <scope>NUCLEOTIDE SEQUENCE</scope>
    <source>
        <strain evidence="3">Expedition CK06-06</strain>
    </source>
</reference>
<feature type="non-terminal residue" evidence="3">
    <location>
        <position position="139"/>
    </location>
</feature>
<keyword evidence="2" id="KW-0802">TPR repeat</keyword>
<dbReference type="InterPro" id="IPR011990">
    <property type="entry name" value="TPR-like_helical_dom_sf"/>
</dbReference>
<dbReference type="InterPro" id="IPR019734">
    <property type="entry name" value="TPR_rpt"/>
</dbReference>
<evidence type="ECO:0000256" key="2">
    <source>
        <dbReference type="ARBA" id="ARBA00022803"/>
    </source>
</evidence>
<evidence type="ECO:0000256" key="1">
    <source>
        <dbReference type="ARBA" id="ARBA00022737"/>
    </source>
</evidence>
<evidence type="ECO:0000313" key="3">
    <source>
        <dbReference type="EMBL" id="GAI07972.1"/>
    </source>
</evidence>
<dbReference type="AlphaFoldDB" id="X1KLL9"/>
<dbReference type="SUPFAM" id="SSF48452">
    <property type="entry name" value="TPR-like"/>
    <property type="match status" value="1"/>
</dbReference>
<gene>
    <name evidence="3" type="ORF">S06H3_08346</name>
</gene>
<organism evidence="3">
    <name type="scientific">marine sediment metagenome</name>
    <dbReference type="NCBI Taxonomy" id="412755"/>
    <lineage>
        <taxon>unclassified sequences</taxon>
        <taxon>metagenomes</taxon>
        <taxon>ecological metagenomes</taxon>
    </lineage>
</organism>
<dbReference type="Gene3D" id="1.25.40.10">
    <property type="entry name" value="Tetratricopeptide repeat domain"/>
    <property type="match status" value="2"/>
</dbReference>
<dbReference type="SMART" id="SM00028">
    <property type="entry name" value="TPR"/>
    <property type="match status" value="3"/>
</dbReference>
<dbReference type="EMBL" id="BARV01003507">
    <property type="protein sequence ID" value="GAI07972.1"/>
    <property type="molecule type" value="Genomic_DNA"/>
</dbReference>
<keyword evidence="1" id="KW-0677">Repeat</keyword>
<protein>
    <submittedName>
        <fullName evidence="3">Uncharacterized protein</fullName>
    </submittedName>
</protein>
<comment type="caution">
    <text evidence="3">The sequence shown here is derived from an EMBL/GenBank/DDBJ whole genome shotgun (WGS) entry which is preliminary data.</text>
</comment>
<dbReference type="Pfam" id="PF07719">
    <property type="entry name" value="TPR_2"/>
    <property type="match status" value="1"/>
</dbReference>